<reference evidence="1 2" key="1">
    <citation type="submission" date="2019-12" db="EMBL/GenBank/DDBJ databases">
        <title>Genome sequencing and assembly of endphytes of Porphyra tenera.</title>
        <authorList>
            <person name="Park J.M."/>
            <person name="Shin R."/>
            <person name="Jo S.H."/>
        </authorList>
    </citation>
    <scope>NUCLEOTIDE SEQUENCE [LARGE SCALE GENOMIC DNA]</scope>
    <source>
        <strain evidence="1 2">GPM3</strain>
    </source>
</reference>
<name>A0AAP9NQR0_9GAMM</name>
<organism evidence="1 2">
    <name type="scientific">Vreelandella titanicae</name>
    <dbReference type="NCBI Taxonomy" id="664683"/>
    <lineage>
        <taxon>Bacteria</taxon>
        <taxon>Pseudomonadati</taxon>
        <taxon>Pseudomonadota</taxon>
        <taxon>Gammaproteobacteria</taxon>
        <taxon>Oceanospirillales</taxon>
        <taxon>Halomonadaceae</taxon>
        <taxon>Vreelandella</taxon>
    </lineage>
</organism>
<gene>
    <name evidence="1" type="ORF">FX987_04452</name>
</gene>
<dbReference type="Proteomes" id="UP000509761">
    <property type="component" value="Chromosome"/>
</dbReference>
<keyword evidence="2" id="KW-1185">Reference proteome</keyword>
<dbReference type="EMBL" id="CP054580">
    <property type="protein sequence ID" value="QKS26642.1"/>
    <property type="molecule type" value="Genomic_DNA"/>
</dbReference>
<sequence>MLSPNGHSYLVISDLYMHETRYDGIYTFHSINKFL</sequence>
<evidence type="ECO:0000313" key="1">
    <source>
        <dbReference type="EMBL" id="QKS26642.1"/>
    </source>
</evidence>
<accession>A0AAP9NQR0</accession>
<dbReference type="AlphaFoldDB" id="A0AAP9NQR0"/>
<proteinExistence type="predicted"/>
<evidence type="ECO:0000313" key="2">
    <source>
        <dbReference type="Proteomes" id="UP000509761"/>
    </source>
</evidence>
<protein>
    <submittedName>
        <fullName evidence="1">Uncharacterized protein</fullName>
    </submittedName>
</protein>